<dbReference type="Proteomes" id="UP000095287">
    <property type="component" value="Unplaced"/>
</dbReference>
<accession>A0A1I7ZEJ3</accession>
<feature type="region of interest" description="Disordered" evidence="1">
    <location>
        <begin position="1"/>
        <end position="75"/>
    </location>
</feature>
<dbReference type="AlphaFoldDB" id="A0A1I7ZEJ3"/>
<sequence length="118" mass="12724">MSDDFGLLRSEKTTSPTRLSDGEDALNGHKIGNNSSSKYIKSEQLNYPVAGDSGASRAKQAKSRFTSPLLNKEPQQITDQNVFEFDGPRCATQGTAVAATASHPARCRHANTITALRD</sequence>
<evidence type="ECO:0000313" key="3">
    <source>
        <dbReference type="WBParaSite" id="L893_g25737.t1"/>
    </source>
</evidence>
<evidence type="ECO:0000256" key="1">
    <source>
        <dbReference type="SAM" id="MobiDB-lite"/>
    </source>
</evidence>
<organism evidence="2 3">
    <name type="scientific">Steinernema glaseri</name>
    <dbReference type="NCBI Taxonomy" id="37863"/>
    <lineage>
        <taxon>Eukaryota</taxon>
        <taxon>Metazoa</taxon>
        <taxon>Ecdysozoa</taxon>
        <taxon>Nematoda</taxon>
        <taxon>Chromadorea</taxon>
        <taxon>Rhabditida</taxon>
        <taxon>Tylenchina</taxon>
        <taxon>Panagrolaimomorpha</taxon>
        <taxon>Strongyloidoidea</taxon>
        <taxon>Steinernematidae</taxon>
        <taxon>Steinernema</taxon>
    </lineage>
</organism>
<protein>
    <submittedName>
        <fullName evidence="3">Uncharacterized protein</fullName>
    </submittedName>
</protein>
<keyword evidence="2" id="KW-1185">Reference proteome</keyword>
<feature type="compositionally biased region" description="Polar residues" evidence="1">
    <location>
        <begin position="32"/>
        <end position="45"/>
    </location>
</feature>
<name>A0A1I7ZEJ3_9BILA</name>
<dbReference type="WBParaSite" id="L893_g25737.t1">
    <property type="protein sequence ID" value="L893_g25737.t1"/>
    <property type="gene ID" value="L893_g25737"/>
</dbReference>
<feature type="compositionally biased region" description="Polar residues" evidence="1">
    <location>
        <begin position="63"/>
        <end position="75"/>
    </location>
</feature>
<proteinExistence type="predicted"/>
<evidence type="ECO:0000313" key="2">
    <source>
        <dbReference type="Proteomes" id="UP000095287"/>
    </source>
</evidence>
<reference evidence="3" key="1">
    <citation type="submission" date="2016-11" db="UniProtKB">
        <authorList>
            <consortium name="WormBaseParasite"/>
        </authorList>
    </citation>
    <scope>IDENTIFICATION</scope>
</reference>